<dbReference type="Proteomes" id="UP000489600">
    <property type="component" value="Unassembled WGS sequence"/>
</dbReference>
<feature type="region of interest" description="Disordered" evidence="1">
    <location>
        <begin position="1"/>
        <end position="55"/>
    </location>
</feature>
<dbReference type="EMBL" id="CABITT030000004">
    <property type="protein sequence ID" value="VVB00045.1"/>
    <property type="molecule type" value="Genomic_DNA"/>
</dbReference>
<sequence length="55" mass="5899">MSSSSRQLLSSPRQLPSSSSKQLPELLNTSLRQLPSSPSQLPSSSSRQLPSSSSR</sequence>
<organism evidence="2 4">
    <name type="scientific">Arabis nemorensis</name>
    <dbReference type="NCBI Taxonomy" id="586526"/>
    <lineage>
        <taxon>Eukaryota</taxon>
        <taxon>Viridiplantae</taxon>
        <taxon>Streptophyta</taxon>
        <taxon>Embryophyta</taxon>
        <taxon>Tracheophyta</taxon>
        <taxon>Spermatophyta</taxon>
        <taxon>Magnoliopsida</taxon>
        <taxon>eudicotyledons</taxon>
        <taxon>Gunneridae</taxon>
        <taxon>Pentapetalae</taxon>
        <taxon>rosids</taxon>
        <taxon>malvids</taxon>
        <taxon>Brassicales</taxon>
        <taxon>Brassicaceae</taxon>
        <taxon>Arabideae</taxon>
        <taxon>Arabis</taxon>
    </lineage>
</organism>
<protein>
    <submittedName>
        <fullName evidence="2">Uncharacterized protein</fullName>
    </submittedName>
</protein>
<gene>
    <name evidence="2" type="ORF">ANE_LOCUS10457</name>
    <name evidence="3" type="ORF">ANE_LOCUS10489</name>
</gene>
<evidence type="ECO:0000313" key="4">
    <source>
        <dbReference type="Proteomes" id="UP000489600"/>
    </source>
</evidence>
<proteinExistence type="predicted"/>
<dbReference type="AlphaFoldDB" id="A0A565BEC7"/>
<evidence type="ECO:0000313" key="3">
    <source>
        <dbReference type="EMBL" id="VVB00045.1"/>
    </source>
</evidence>
<dbReference type="EMBL" id="CABITT030000004">
    <property type="protein sequence ID" value="VVB00013.1"/>
    <property type="molecule type" value="Genomic_DNA"/>
</dbReference>
<evidence type="ECO:0000313" key="2">
    <source>
        <dbReference type="EMBL" id="VVB00013.1"/>
    </source>
</evidence>
<reference evidence="2 4" key="1">
    <citation type="submission" date="2019-07" db="EMBL/GenBank/DDBJ databases">
        <authorList>
            <person name="Dittberner H."/>
        </authorList>
    </citation>
    <scope>NUCLEOTIDE SEQUENCE [LARGE SCALE GENOMIC DNA]</scope>
</reference>
<name>A0A565BEC7_9BRAS</name>
<evidence type="ECO:0000256" key="1">
    <source>
        <dbReference type="SAM" id="MobiDB-lite"/>
    </source>
</evidence>
<accession>A0A565BEC7</accession>
<keyword evidence="4" id="KW-1185">Reference proteome</keyword>